<name>A0A0L0VI11_9BASI</name>
<keyword evidence="3" id="KW-1185">Reference proteome</keyword>
<reference evidence="3" key="1">
    <citation type="submission" date="2014-03" db="EMBL/GenBank/DDBJ databases">
        <title>The Genome Sequence of Puccinia striiformis f. sp. tritici PST-78.</title>
        <authorList>
            <consortium name="The Broad Institute Genome Sequencing Platform"/>
            <person name="Cuomo C."/>
            <person name="Hulbert S."/>
            <person name="Chen X."/>
            <person name="Walker B."/>
            <person name="Young S.K."/>
            <person name="Zeng Q."/>
            <person name="Gargeya S."/>
            <person name="Fitzgerald M."/>
            <person name="Haas B."/>
            <person name="Abouelleil A."/>
            <person name="Alvarado L."/>
            <person name="Arachchi H.M."/>
            <person name="Berlin A.M."/>
            <person name="Chapman S.B."/>
            <person name="Goldberg J."/>
            <person name="Griggs A."/>
            <person name="Gujja S."/>
            <person name="Hansen M."/>
            <person name="Howarth C."/>
            <person name="Imamovic A."/>
            <person name="Larimer J."/>
            <person name="McCowan C."/>
            <person name="Montmayeur A."/>
            <person name="Murphy C."/>
            <person name="Neiman D."/>
            <person name="Pearson M."/>
            <person name="Priest M."/>
            <person name="Roberts A."/>
            <person name="Saif S."/>
            <person name="Shea T."/>
            <person name="Sisk P."/>
            <person name="Sykes S."/>
            <person name="Wortman J."/>
            <person name="Nusbaum C."/>
            <person name="Birren B."/>
        </authorList>
    </citation>
    <scope>NUCLEOTIDE SEQUENCE [LARGE SCALE GENOMIC DNA]</scope>
    <source>
        <strain evidence="3">race PST-78</strain>
    </source>
</reference>
<proteinExistence type="predicted"/>
<dbReference type="Proteomes" id="UP000054564">
    <property type="component" value="Unassembled WGS sequence"/>
</dbReference>
<feature type="region of interest" description="Disordered" evidence="1">
    <location>
        <begin position="241"/>
        <end position="267"/>
    </location>
</feature>
<evidence type="ECO:0000256" key="1">
    <source>
        <dbReference type="SAM" id="MobiDB-lite"/>
    </source>
</evidence>
<comment type="caution">
    <text evidence="2">The sequence shown here is derived from an EMBL/GenBank/DDBJ whole genome shotgun (WGS) entry which is preliminary data.</text>
</comment>
<evidence type="ECO:0008006" key="4">
    <source>
        <dbReference type="Google" id="ProtNLM"/>
    </source>
</evidence>
<evidence type="ECO:0000313" key="3">
    <source>
        <dbReference type="Proteomes" id="UP000054564"/>
    </source>
</evidence>
<dbReference type="STRING" id="1165861.A0A0L0VI11"/>
<gene>
    <name evidence="2" type="ORF">PSTG_07877</name>
</gene>
<sequence>MEVEPFVRWINSLQIFFTTKNVILAADKIKVVGSLFDESNILRFYANESSKYLTGSWESFKTRMFQVALPLNWRMELKQQIHRLSMLPGESFLSYSTRARTLQSSANFDATEAASLDDFDLAQFVIFGLPQSLQDRITELEIMNKAPFEYSWFEQRVGASFNASRGTTTTTAPTRSTSATLSTSRDDFIWRVHAWLDSRGECHFCKKTCGNAAGACPGPINKKYLPIPDSFVTPPKPVNYSPPRAWSSPSSAPGRPTNPPAGRPSTRAATVAGVAEEDQFDTAALASVQEALAKDGLFDYAFEDTEGCYGHLDAAAIAGLEEMHVQRWKNEDEKAEEDAKDWAENFADEVATS</sequence>
<dbReference type="OrthoDB" id="10285783at2759"/>
<evidence type="ECO:0000313" key="2">
    <source>
        <dbReference type="EMBL" id="KNE98856.1"/>
    </source>
</evidence>
<organism evidence="2 3">
    <name type="scientific">Puccinia striiformis f. sp. tritici PST-78</name>
    <dbReference type="NCBI Taxonomy" id="1165861"/>
    <lineage>
        <taxon>Eukaryota</taxon>
        <taxon>Fungi</taxon>
        <taxon>Dikarya</taxon>
        <taxon>Basidiomycota</taxon>
        <taxon>Pucciniomycotina</taxon>
        <taxon>Pucciniomycetes</taxon>
        <taxon>Pucciniales</taxon>
        <taxon>Pucciniaceae</taxon>
        <taxon>Puccinia</taxon>
    </lineage>
</organism>
<protein>
    <recommendedName>
        <fullName evidence="4">Retrotransposon gag domain-containing protein</fullName>
    </recommendedName>
</protein>
<accession>A0A0L0VI11</accession>
<dbReference type="EMBL" id="AJIL01000052">
    <property type="protein sequence ID" value="KNE98856.1"/>
    <property type="molecule type" value="Genomic_DNA"/>
</dbReference>
<dbReference type="AlphaFoldDB" id="A0A0L0VI11"/>
<feature type="compositionally biased region" description="Low complexity" evidence="1">
    <location>
        <begin position="241"/>
        <end position="255"/>
    </location>
</feature>